<gene>
    <name evidence="4" type="ORF">DGAL_LOCUS345</name>
</gene>
<comment type="caution">
    <text evidence="4">The sequence shown here is derived from an EMBL/GenBank/DDBJ whole genome shotgun (WGS) entry which is preliminary data.</text>
</comment>
<dbReference type="PANTHER" id="PTHR11346:SF189">
    <property type="entry name" value="GALECTIN"/>
    <property type="match status" value="1"/>
</dbReference>
<dbReference type="EMBL" id="CAKKLH010000002">
    <property type="protein sequence ID" value="CAH0098296.1"/>
    <property type="molecule type" value="Genomic_DNA"/>
</dbReference>
<dbReference type="SMART" id="SM00276">
    <property type="entry name" value="GLECT"/>
    <property type="match status" value="2"/>
</dbReference>
<evidence type="ECO:0000313" key="5">
    <source>
        <dbReference type="Proteomes" id="UP000789390"/>
    </source>
</evidence>
<evidence type="ECO:0000256" key="1">
    <source>
        <dbReference type="ARBA" id="ARBA00022734"/>
    </source>
</evidence>
<sequence>MNTIINNPIIPSVMSLPGGRLQPGTVIVIHGQPTYNSNRFGINLLHQGNMQCIFHFDARFDQGQTVRNTNFPSSSWGHEERSPLPFAKNRHFFMEIRCLPDRFLVGFLYLITFCVSLVCGPQPELGDIAFQLTSHFDTNWVIRNTKINKEWGVEEGTTTRKFPFKCLQRFIIEIFISPSSYLIAIDGNHHCEYNHRVSYSEANTLQITGDVQVSMIEFKSANTFPTFPSSNRLNVAYPPLPFASLINGPLSVGNEIQVHGQVKPHPNRFHVNLQQGCQSYPSPTIAFHFNPRYEGGQRTIVMNSFMGSWGTEQRLAVGRNLLPGNSFVLVIRRQPSYFEVLVNGSLIAKYNHRTAADIVDSVAIDGDVIINKVVAI</sequence>
<dbReference type="PANTHER" id="PTHR11346">
    <property type="entry name" value="GALECTIN"/>
    <property type="match status" value="1"/>
</dbReference>
<dbReference type="SUPFAM" id="SSF49899">
    <property type="entry name" value="Concanavalin A-like lectins/glucanases"/>
    <property type="match status" value="3"/>
</dbReference>
<dbReference type="InterPro" id="IPR001079">
    <property type="entry name" value="Galectin_CRD"/>
</dbReference>
<accession>A0A8J2WG52</accession>
<dbReference type="Proteomes" id="UP000789390">
    <property type="component" value="Unassembled WGS sequence"/>
</dbReference>
<evidence type="ECO:0000259" key="3">
    <source>
        <dbReference type="PROSITE" id="PS51304"/>
    </source>
</evidence>
<keyword evidence="5" id="KW-1185">Reference proteome</keyword>
<dbReference type="InterPro" id="IPR013320">
    <property type="entry name" value="ConA-like_dom_sf"/>
</dbReference>
<name>A0A8J2WG52_9CRUS</name>
<reference evidence="4" key="1">
    <citation type="submission" date="2021-11" db="EMBL/GenBank/DDBJ databases">
        <authorList>
            <person name="Schell T."/>
        </authorList>
    </citation>
    <scope>NUCLEOTIDE SEQUENCE</scope>
    <source>
        <strain evidence="4">M5</strain>
    </source>
</reference>
<dbReference type="SMART" id="SM00908">
    <property type="entry name" value="Gal-bind_lectin"/>
    <property type="match status" value="3"/>
</dbReference>
<proteinExistence type="predicted"/>
<dbReference type="AlphaFoldDB" id="A0A8J2WG52"/>
<dbReference type="Gene3D" id="2.60.120.200">
    <property type="match status" value="3"/>
</dbReference>
<keyword evidence="1 2" id="KW-0430">Lectin</keyword>
<feature type="domain" description="Galectin" evidence="3">
    <location>
        <begin position="242"/>
        <end position="376"/>
    </location>
</feature>
<dbReference type="CDD" id="cd00070">
    <property type="entry name" value="GLECT"/>
    <property type="match status" value="3"/>
</dbReference>
<dbReference type="InterPro" id="IPR044156">
    <property type="entry name" value="Galectin-like"/>
</dbReference>
<dbReference type="GO" id="GO:0030246">
    <property type="term" value="F:carbohydrate binding"/>
    <property type="evidence" value="ECO:0007669"/>
    <property type="project" value="UniProtKB-UniRule"/>
</dbReference>
<dbReference type="PROSITE" id="PS51304">
    <property type="entry name" value="GALECTIN"/>
    <property type="match status" value="2"/>
</dbReference>
<feature type="domain" description="Galectin" evidence="3">
    <location>
        <begin position="13"/>
        <end position="219"/>
    </location>
</feature>
<protein>
    <recommendedName>
        <fullName evidence="2">Galectin</fullName>
    </recommendedName>
</protein>
<dbReference type="GO" id="GO:0016936">
    <property type="term" value="F:galactoside binding"/>
    <property type="evidence" value="ECO:0007669"/>
    <property type="project" value="TreeGrafter"/>
</dbReference>
<dbReference type="OrthoDB" id="6251307at2759"/>
<organism evidence="4 5">
    <name type="scientific">Daphnia galeata</name>
    <dbReference type="NCBI Taxonomy" id="27404"/>
    <lineage>
        <taxon>Eukaryota</taxon>
        <taxon>Metazoa</taxon>
        <taxon>Ecdysozoa</taxon>
        <taxon>Arthropoda</taxon>
        <taxon>Crustacea</taxon>
        <taxon>Branchiopoda</taxon>
        <taxon>Diplostraca</taxon>
        <taxon>Cladocera</taxon>
        <taxon>Anomopoda</taxon>
        <taxon>Daphniidae</taxon>
        <taxon>Daphnia</taxon>
    </lineage>
</organism>
<dbReference type="Pfam" id="PF00337">
    <property type="entry name" value="Gal-bind_lectin"/>
    <property type="match status" value="3"/>
</dbReference>
<evidence type="ECO:0000313" key="4">
    <source>
        <dbReference type="EMBL" id="CAH0098296.1"/>
    </source>
</evidence>
<evidence type="ECO:0000256" key="2">
    <source>
        <dbReference type="RuleBase" id="RU102079"/>
    </source>
</evidence>